<dbReference type="OrthoDB" id="9775406at2"/>
<dbReference type="eggNOG" id="COG3386">
    <property type="taxonomic scope" value="Bacteria"/>
</dbReference>
<feature type="active site" description="Proton donor/acceptor" evidence="2">
    <location>
        <position position="196"/>
    </location>
</feature>
<evidence type="ECO:0000256" key="2">
    <source>
        <dbReference type="PIRSR" id="PIRSR605511-1"/>
    </source>
</evidence>
<dbReference type="GO" id="GO:0004341">
    <property type="term" value="F:gluconolactonase activity"/>
    <property type="evidence" value="ECO:0007669"/>
    <property type="project" value="TreeGrafter"/>
</dbReference>
<dbReference type="SUPFAM" id="SSF63829">
    <property type="entry name" value="Calcium-dependent phosphotriesterase"/>
    <property type="match status" value="1"/>
</dbReference>
<evidence type="ECO:0000256" key="3">
    <source>
        <dbReference type="PIRSR" id="PIRSR605511-2"/>
    </source>
</evidence>
<comment type="cofactor">
    <cofactor evidence="3">
        <name>Zn(2+)</name>
        <dbReference type="ChEBI" id="CHEBI:29105"/>
    </cofactor>
    <text evidence="3">Binds 1 divalent metal cation per subunit.</text>
</comment>
<dbReference type="InterPro" id="IPR013658">
    <property type="entry name" value="SGL"/>
</dbReference>
<gene>
    <name evidence="5" type="ORF">B3C1_06834</name>
</gene>
<feature type="binding site" evidence="3">
    <location>
        <position position="102"/>
    </location>
    <ligand>
        <name>substrate</name>
    </ligand>
</feature>
<feature type="binding site" evidence="3">
    <location>
        <position position="104"/>
    </location>
    <ligand>
        <name>substrate</name>
    </ligand>
</feature>
<dbReference type="RefSeq" id="WP_008483792.1">
    <property type="nucleotide sequence ID" value="NZ_AMRI01000008.1"/>
</dbReference>
<reference evidence="5 6" key="1">
    <citation type="journal article" date="2012" name="J. Bacteriol.">
        <title>Genome Sequence of Gallaecimonas xiamenensis Type Strain 3-C-1.</title>
        <authorList>
            <person name="Lai Q."/>
            <person name="Wang L."/>
            <person name="Wang W."/>
            <person name="Shao Z."/>
        </authorList>
    </citation>
    <scope>NUCLEOTIDE SEQUENCE [LARGE SCALE GENOMIC DNA]</scope>
    <source>
        <strain evidence="5 6">3-C-1</strain>
    </source>
</reference>
<keyword evidence="3" id="KW-0862">Zinc</keyword>
<dbReference type="InterPro" id="IPR011042">
    <property type="entry name" value="6-blade_b-propeller_TolB-like"/>
</dbReference>
<evidence type="ECO:0000313" key="6">
    <source>
        <dbReference type="Proteomes" id="UP000006755"/>
    </source>
</evidence>
<evidence type="ECO:0000256" key="1">
    <source>
        <dbReference type="ARBA" id="ARBA00008853"/>
    </source>
</evidence>
<protein>
    <submittedName>
        <fullName evidence="5">Calcium binding transcriptional regulatory protein</fullName>
    </submittedName>
</protein>
<dbReference type="PRINTS" id="PR01790">
    <property type="entry name" value="SMP30FAMILY"/>
</dbReference>
<proteinExistence type="inferred from homology"/>
<evidence type="ECO:0000259" key="4">
    <source>
        <dbReference type="Pfam" id="PF08450"/>
    </source>
</evidence>
<dbReference type="AlphaFoldDB" id="K2IY11"/>
<feature type="binding site" evidence="3">
    <location>
        <position position="150"/>
    </location>
    <ligand>
        <name>a divalent metal cation</name>
        <dbReference type="ChEBI" id="CHEBI:60240"/>
    </ligand>
</feature>
<comment type="caution">
    <text evidence="5">The sequence shown here is derived from an EMBL/GenBank/DDBJ whole genome shotgun (WGS) entry which is preliminary data.</text>
</comment>
<comment type="similarity">
    <text evidence="1">Belongs to the SMP-30/CGR1 family.</text>
</comment>
<dbReference type="EMBL" id="AMRI01000008">
    <property type="protein sequence ID" value="EKE75371.1"/>
    <property type="molecule type" value="Genomic_DNA"/>
</dbReference>
<dbReference type="GO" id="GO:0005509">
    <property type="term" value="F:calcium ion binding"/>
    <property type="evidence" value="ECO:0007669"/>
    <property type="project" value="TreeGrafter"/>
</dbReference>
<feature type="binding site" evidence="3">
    <location>
        <position position="196"/>
    </location>
    <ligand>
        <name>a divalent metal cation</name>
        <dbReference type="ChEBI" id="CHEBI:60240"/>
    </ligand>
</feature>
<sequence>MKIEILSEQPAMLGEGIFFDDETKDIYWLDILNSKLYRKNIINEEIPVQEFDVGDMPSSILEVSDDVITFIDRTGLCEFNIKEQVYNTILLTPYSGQSEIFRANDGVKLNNGLVLYGTMQIEPDNKKGSLICCSKENIISHIHNEIFIPNSFIEVDDKVIISDSLIGEAFVYSINNGELERKGLWSNFSSCVGTPDGGCLDMQGNIYLAFWDGHAIYKFDSDGKVLGKIELPVPRPTNCVVVGSSLYVTSAMVGLSEIELEEYPKSGHLLKVELGESK</sequence>
<feature type="binding site" evidence="3">
    <location>
        <position position="122"/>
    </location>
    <ligand>
        <name>substrate</name>
    </ligand>
</feature>
<evidence type="ECO:0000313" key="5">
    <source>
        <dbReference type="EMBL" id="EKE75371.1"/>
    </source>
</evidence>
<dbReference type="STRING" id="745411.B3C1_06834"/>
<dbReference type="Pfam" id="PF08450">
    <property type="entry name" value="SGL"/>
    <property type="match status" value="1"/>
</dbReference>
<dbReference type="Proteomes" id="UP000006755">
    <property type="component" value="Unassembled WGS sequence"/>
</dbReference>
<feature type="domain" description="SMP-30/Gluconolactonase/LRE-like region" evidence="4">
    <location>
        <begin position="13"/>
        <end position="251"/>
    </location>
</feature>
<accession>K2IY11</accession>
<keyword evidence="6" id="KW-1185">Reference proteome</keyword>
<feature type="binding site" evidence="3">
    <location>
        <position position="15"/>
    </location>
    <ligand>
        <name>a divalent metal cation</name>
        <dbReference type="ChEBI" id="CHEBI:60240"/>
    </ligand>
</feature>
<dbReference type="InterPro" id="IPR005511">
    <property type="entry name" value="SMP-30"/>
</dbReference>
<dbReference type="GO" id="GO:0019853">
    <property type="term" value="P:L-ascorbic acid biosynthetic process"/>
    <property type="evidence" value="ECO:0007669"/>
    <property type="project" value="TreeGrafter"/>
</dbReference>
<name>K2IY11_9GAMM</name>
<dbReference type="PANTHER" id="PTHR10907:SF47">
    <property type="entry name" value="REGUCALCIN"/>
    <property type="match status" value="1"/>
</dbReference>
<keyword evidence="3" id="KW-0479">Metal-binding</keyword>
<dbReference type="PANTHER" id="PTHR10907">
    <property type="entry name" value="REGUCALCIN"/>
    <property type="match status" value="1"/>
</dbReference>
<dbReference type="Gene3D" id="2.120.10.30">
    <property type="entry name" value="TolB, C-terminal domain"/>
    <property type="match status" value="1"/>
</dbReference>
<organism evidence="5 6">
    <name type="scientific">Gallaecimonas xiamenensis 3-C-1</name>
    <dbReference type="NCBI Taxonomy" id="745411"/>
    <lineage>
        <taxon>Bacteria</taxon>
        <taxon>Pseudomonadati</taxon>
        <taxon>Pseudomonadota</taxon>
        <taxon>Gammaproteobacteria</taxon>
        <taxon>Enterobacterales</taxon>
        <taxon>Gallaecimonadaceae</taxon>
        <taxon>Gallaecimonas</taxon>
    </lineage>
</organism>